<keyword evidence="2" id="KW-0547">Nucleotide-binding</keyword>
<evidence type="ECO:0000256" key="5">
    <source>
        <dbReference type="SAM" id="MobiDB-lite"/>
    </source>
</evidence>
<reference evidence="7 8" key="1">
    <citation type="submission" date="2019-02" db="EMBL/GenBank/DDBJ databases">
        <title>Deep-cultivation of Planctomycetes and their phenomic and genomic characterization uncovers novel biology.</title>
        <authorList>
            <person name="Wiegand S."/>
            <person name="Jogler M."/>
            <person name="Boedeker C."/>
            <person name="Pinto D."/>
            <person name="Vollmers J."/>
            <person name="Rivas-Marin E."/>
            <person name="Kohn T."/>
            <person name="Peeters S.H."/>
            <person name="Heuer A."/>
            <person name="Rast P."/>
            <person name="Oberbeckmann S."/>
            <person name="Bunk B."/>
            <person name="Jeske O."/>
            <person name="Meyerdierks A."/>
            <person name="Storesund J.E."/>
            <person name="Kallscheuer N."/>
            <person name="Luecker S."/>
            <person name="Lage O.M."/>
            <person name="Pohl T."/>
            <person name="Merkel B.J."/>
            <person name="Hornburger P."/>
            <person name="Mueller R.-W."/>
            <person name="Bruemmer F."/>
            <person name="Labrenz M."/>
            <person name="Spormann A.M."/>
            <person name="Op Den Camp H."/>
            <person name="Overmann J."/>
            <person name="Amann R."/>
            <person name="Jetten M.S.M."/>
            <person name="Mascher T."/>
            <person name="Medema M.H."/>
            <person name="Devos D.P."/>
            <person name="Kaster A.-K."/>
            <person name="Ovreas L."/>
            <person name="Rohde M."/>
            <person name="Galperin M.Y."/>
            <person name="Jogler C."/>
        </authorList>
    </citation>
    <scope>NUCLEOTIDE SEQUENCE [LARGE SCALE GENOMIC DNA]</scope>
    <source>
        <strain evidence="7 8">Pla111</strain>
    </source>
</reference>
<dbReference type="RefSeq" id="WP_146574338.1">
    <property type="nucleotide sequence ID" value="NZ_SJPH01000004.1"/>
</dbReference>
<dbReference type="EMBL" id="SJPH01000004">
    <property type="protein sequence ID" value="TWT43317.1"/>
    <property type="molecule type" value="Genomic_DNA"/>
</dbReference>
<dbReference type="Gene3D" id="3.30.200.20">
    <property type="entry name" value="Phosphorylase Kinase, domain 1"/>
    <property type="match status" value="1"/>
</dbReference>
<dbReference type="OrthoDB" id="9801841at2"/>
<dbReference type="PROSITE" id="PS50011">
    <property type="entry name" value="PROTEIN_KINASE_DOM"/>
    <property type="match status" value="1"/>
</dbReference>
<gene>
    <name evidence="7" type="primary">pknB_8</name>
    <name evidence="7" type="ORF">Pla111_22680</name>
</gene>
<dbReference type="PANTHER" id="PTHR43289">
    <property type="entry name" value="MITOGEN-ACTIVATED PROTEIN KINASE KINASE KINASE 20-RELATED"/>
    <property type="match status" value="1"/>
</dbReference>
<evidence type="ECO:0000256" key="2">
    <source>
        <dbReference type="ARBA" id="ARBA00022741"/>
    </source>
</evidence>
<proteinExistence type="predicted"/>
<dbReference type="InterPro" id="IPR008271">
    <property type="entry name" value="Ser/Thr_kinase_AS"/>
</dbReference>
<dbReference type="GO" id="GO:0005524">
    <property type="term" value="F:ATP binding"/>
    <property type="evidence" value="ECO:0007669"/>
    <property type="project" value="UniProtKB-KW"/>
</dbReference>
<feature type="compositionally biased region" description="Polar residues" evidence="5">
    <location>
        <begin position="1"/>
        <end position="10"/>
    </location>
</feature>
<dbReference type="CDD" id="cd14014">
    <property type="entry name" value="STKc_PknB_like"/>
    <property type="match status" value="1"/>
</dbReference>
<evidence type="ECO:0000259" key="6">
    <source>
        <dbReference type="PROSITE" id="PS50011"/>
    </source>
</evidence>
<dbReference type="AlphaFoldDB" id="A0A5C5VZ01"/>
<name>A0A5C5VZ01_9BACT</name>
<accession>A0A5C5VZ01</accession>
<dbReference type="Gene3D" id="1.10.510.10">
    <property type="entry name" value="Transferase(Phosphotransferase) domain 1"/>
    <property type="match status" value="1"/>
</dbReference>
<organism evidence="7 8">
    <name type="scientific">Botrimarina hoheduenensis</name>
    <dbReference type="NCBI Taxonomy" id="2528000"/>
    <lineage>
        <taxon>Bacteria</taxon>
        <taxon>Pseudomonadati</taxon>
        <taxon>Planctomycetota</taxon>
        <taxon>Planctomycetia</taxon>
        <taxon>Pirellulales</taxon>
        <taxon>Lacipirellulaceae</taxon>
        <taxon>Botrimarina</taxon>
    </lineage>
</organism>
<dbReference type="PANTHER" id="PTHR43289:SF34">
    <property type="entry name" value="SERINE_THREONINE-PROTEIN KINASE YBDM-RELATED"/>
    <property type="match status" value="1"/>
</dbReference>
<dbReference type="GO" id="GO:0004674">
    <property type="term" value="F:protein serine/threonine kinase activity"/>
    <property type="evidence" value="ECO:0007669"/>
    <property type="project" value="UniProtKB-EC"/>
</dbReference>
<dbReference type="EC" id="2.7.11.1" evidence="7"/>
<evidence type="ECO:0000256" key="3">
    <source>
        <dbReference type="ARBA" id="ARBA00022777"/>
    </source>
</evidence>
<sequence length="305" mass="32830">MAITSATTDRSGGPRLGQKRPLARKAIGRMGPWQLVRVLGEGAMTRVYLARPAEHEDAQPTYAVKSLKREWWSEPAAIAAQRREAWIGGRVSHPNLAPVLASAVTAPPFYLVTPRLGGQTAEAMLGTGVKPALPVALWIARQAAQALEALLTGAGVIHSDVKPGNLMVGPDGHTTLLDLGFCQTAHEARSWVDRPVVGTLRYLAPERVTSATTIDTRSDLYSLGATLYELIAGRPPFAGETPAALIAQHREARPACLHEAVPGTPKRVASLVHRLLAKDPLRRPSAPAEVIDELMRLEIECFGVR</sequence>
<feature type="domain" description="Protein kinase" evidence="6">
    <location>
        <begin position="33"/>
        <end position="295"/>
    </location>
</feature>
<dbReference type="Pfam" id="PF00069">
    <property type="entry name" value="Pkinase"/>
    <property type="match status" value="1"/>
</dbReference>
<dbReference type="InterPro" id="IPR000719">
    <property type="entry name" value="Prot_kinase_dom"/>
</dbReference>
<keyword evidence="1 7" id="KW-0808">Transferase</keyword>
<feature type="region of interest" description="Disordered" evidence="5">
    <location>
        <begin position="1"/>
        <end position="23"/>
    </location>
</feature>
<comment type="caution">
    <text evidence="7">The sequence shown here is derived from an EMBL/GenBank/DDBJ whole genome shotgun (WGS) entry which is preliminary data.</text>
</comment>
<evidence type="ECO:0000313" key="7">
    <source>
        <dbReference type="EMBL" id="TWT43317.1"/>
    </source>
</evidence>
<keyword evidence="8" id="KW-1185">Reference proteome</keyword>
<evidence type="ECO:0000256" key="4">
    <source>
        <dbReference type="ARBA" id="ARBA00022840"/>
    </source>
</evidence>
<dbReference type="SMART" id="SM00220">
    <property type="entry name" value="S_TKc"/>
    <property type="match status" value="1"/>
</dbReference>
<dbReference type="InterPro" id="IPR011009">
    <property type="entry name" value="Kinase-like_dom_sf"/>
</dbReference>
<protein>
    <submittedName>
        <fullName evidence="7">Serine/threonine-protein kinase PknB</fullName>
        <ecNumber evidence="7">2.7.11.1</ecNumber>
    </submittedName>
</protein>
<evidence type="ECO:0000313" key="8">
    <source>
        <dbReference type="Proteomes" id="UP000318995"/>
    </source>
</evidence>
<dbReference type="PROSITE" id="PS00108">
    <property type="entry name" value="PROTEIN_KINASE_ST"/>
    <property type="match status" value="1"/>
</dbReference>
<evidence type="ECO:0000256" key="1">
    <source>
        <dbReference type="ARBA" id="ARBA00022679"/>
    </source>
</evidence>
<keyword evidence="3 7" id="KW-0418">Kinase</keyword>
<dbReference type="SUPFAM" id="SSF56112">
    <property type="entry name" value="Protein kinase-like (PK-like)"/>
    <property type="match status" value="1"/>
</dbReference>
<keyword evidence="4" id="KW-0067">ATP-binding</keyword>
<dbReference type="Proteomes" id="UP000318995">
    <property type="component" value="Unassembled WGS sequence"/>
</dbReference>